<keyword evidence="2" id="KW-1185">Reference proteome</keyword>
<protein>
    <submittedName>
        <fullName evidence="1">Uncharacterized protein</fullName>
    </submittedName>
</protein>
<evidence type="ECO:0000313" key="2">
    <source>
        <dbReference type="Proteomes" id="UP001148737"/>
    </source>
</evidence>
<accession>A0ACC1QB44</accession>
<gene>
    <name evidence="1" type="ORF">NLG97_g11236</name>
</gene>
<name>A0ACC1QB44_9HYPO</name>
<reference evidence="1" key="1">
    <citation type="submission" date="2022-07" db="EMBL/GenBank/DDBJ databases">
        <title>Genome Sequence of Lecanicillium saksenae.</title>
        <authorList>
            <person name="Buettner E."/>
        </authorList>
    </citation>
    <scope>NUCLEOTIDE SEQUENCE</scope>
    <source>
        <strain evidence="1">VT-O1</strain>
    </source>
</reference>
<proteinExistence type="predicted"/>
<organism evidence="1 2">
    <name type="scientific">Lecanicillium saksenae</name>
    <dbReference type="NCBI Taxonomy" id="468837"/>
    <lineage>
        <taxon>Eukaryota</taxon>
        <taxon>Fungi</taxon>
        <taxon>Dikarya</taxon>
        <taxon>Ascomycota</taxon>
        <taxon>Pezizomycotina</taxon>
        <taxon>Sordariomycetes</taxon>
        <taxon>Hypocreomycetidae</taxon>
        <taxon>Hypocreales</taxon>
        <taxon>Cordycipitaceae</taxon>
        <taxon>Lecanicillium</taxon>
    </lineage>
</organism>
<sequence>MLIFVQNQAPNPFPELMTANLSRLLQQYEANNLHPLATEKDDKRGHAQQRPVPKLRQQLGNRYFQRKPNRDGEATVGPTSLFADQIDLQAAKRKRPAKSEHKPFIGLIVLGK</sequence>
<evidence type="ECO:0000313" key="1">
    <source>
        <dbReference type="EMBL" id="KAJ3472157.1"/>
    </source>
</evidence>
<comment type="caution">
    <text evidence="1">The sequence shown here is derived from an EMBL/GenBank/DDBJ whole genome shotgun (WGS) entry which is preliminary data.</text>
</comment>
<dbReference type="EMBL" id="JANAKD010003412">
    <property type="protein sequence ID" value="KAJ3472157.1"/>
    <property type="molecule type" value="Genomic_DNA"/>
</dbReference>
<dbReference type="Proteomes" id="UP001148737">
    <property type="component" value="Unassembled WGS sequence"/>
</dbReference>